<evidence type="ECO:0000313" key="1">
    <source>
        <dbReference type="EMBL" id="QJA60182.1"/>
    </source>
</evidence>
<reference evidence="1" key="1">
    <citation type="submission" date="2020-03" db="EMBL/GenBank/DDBJ databases">
        <title>The deep terrestrial virosphere.</title>
        <authorList>
            <person name="Holmfeldt K."/>
            <person name="Nilsson E."/>
            <person name="Simone D."/>
            <person name="Lopez-Fernandez M."/>
            <person name="Wu X."/>
            <person name="de Brujin I."/>
            <person name="Lundin D."/>
            <person name="Andersson A."/>
            <person name="Bertilsson S."/>
            <person name="Dopson M."/>
        </authorList>
    </citation>
    <scope>NUCLEOTIDE SEQUENCE</scope>
    <source>
        <strain evidence="2">MM415A02103</strain>
        <strain evidence="1">MM415B01169</strain>
    </source>
</reference>
<dbReference type="EMBL" id="MT142074">
    <property type="protein sequence ID" value="QJA74101.1"/>
    <property type="molecule type" value="Genomic_DNA"/>
</dbReference>
<accession>A0A6M3IUF5</accession>
<protein>
    <submittedName>
        <fullName evidence="1">Putative lambda recombination protein</fullName>
    </submittedName>
</protein>
<name>A0A6M3IUF5_9ZZZZ</name>
<dbReference type="Pfam" id="PF05766">
    <property type="entry name" value="NinG"/>
    <property type="match status" value="1"/>
</dbReference>
<dbReference type="AlphaFoldDB" id="A0A6M3IUF5"/>
<dbReference type="Gene3D" id="1.10.30.50">
    <property type="match status" value="1"/>
</dbReference>
<gene>
    <name evidence="2" type="ORF">MM415A02103_0012</name>
    <name evidence="1" type="ORF">MM415B01169_0015</name>
</gene>
<dbReference type="EMBL" id="MT141399">
    <property type="protein sequence ID" value="QJA60182.1"/>
    <property type="molecule type" value="Genomic_DNA"/>
</dbReference>
<proteinExistence type="predicted"/>
<evidence type="ECO:0000313" key="2">
    <source>
        <dbReference type="EMBL" id="QJA74101.1"/>
    </source>
</evidence>
<sequence length="144" mass="17184">MEGYYLTKERQNMKKKVLKKKTITYAKAKRAAWKAFSLYIRTKDSFNGQAECFSCGFIFPIKKIQAGHFIPGRRNSLLFDERNCHAQCMRCNIFLKGNMLEYYPRMQEKYGLDVIEGLKNLNYVTKQYKVWELIEIKEKYESFT</sequence>
<organism evidence="1">
    <name type="scientific">viral metagenome</name>
    <dbReference type="NCBI Taxonomy" id="1070528"/>
    <lineage>
        <taxon>unclassified sequences</taxon>
        <taxon>metagenomes</taxon>
        <taxon>organismal metagenomes</taxon>
    </lineage>
</organism>
<dbReference type="InterPro" id="IPR008713">
    <property type="entry name" value="Phage_lambda_NinG"/>
</dbReference>